<feature type="region of interest" description="Disordered" evidence="13">
    <location>
        <begin position="180"/>
        <end position="213"/>
    </location>
</feature>
<feature type="domain" description="Flavodoxin-like" evidence="14">
    <location>
        <begin position="11"/>
        <end position="154"/>
    </location>
</feature>
<dbReference type="Pfam" id="PF00175">
    <property type="entry name" value="NAD_binding_1"/>
    <property type="match status" value="1"/>
</dbReference>
<evidence type="ECO:0000256" key="11">
    <source>
        <dbReference type="ARBA" id="ARBA00039088"/>
    </source>
</evidence>
<dbReference type="InterPro" id="IPR017927">
    <property type="entry name" value="FAD-bd_FR_type"/>
</dbReference>
<accession>A0A8S3YP11</accession>
<keyword evidence="4" id="KW-0285">Flavoprotein</keyword>
<gene>
    <name evidence="16" type="ORF">CUNI_LOCUS4377</name>
</gene>
<dbReference type="CDD" id="cd06203">
    <property type="entry name" value="methionine_synthase_red"/>
    <property type="match status" value="1"/>
</dbReference>
<dbReference type="InterPro" id="IPR023173">
    <property type="entry name" value="NADPH_Cyt_P450_Rdtase_alpha"/>
</dbReference>
<sequence length="839" mass="92336">MLDHKMKSNRFLLLYGSATGQAQAIAEEIAEKAPSFGLAAELHSLDDTGKKFNIEKEKCVVIITSTTGDGDPPDNAQKFLRRLRKRTLSRDYLAHLHYALLGLGDSNYSNFCRCARDLDSRLEELGAQRFYPTGLADDGVGLEIVADPWLEGLYPALQKFLGVTGTGVVALTETVQSLHLSEADSREPVNKLEHNQNTEETSQSSLPNGSINLAGASIPEDKGAFSDVASSRLLQNIPSLNESIDESVHSCASFRDSVNIASNTVVDHDVSNSTRVSDTYMVANSLATEASSKLNTPSFEDKPTADPLSSHILSENTKDLISSSCNLQSVAVVLDTTVGNTGEVTDESLGETSCVPSLSQPHSCPLPITHSQPPLSEQALTIPVLPPAYLSATFGGDPVEISTLTYQNGCKLPCAASEVFKVPILSAQILTAPDAVKKTLLLRLDIKGCGLQYSPGDSISIICPNNPGEVDFLLKRLGQTVKADITVTLSVLPDTQKRRAAVPPHIHPVSTLRHILTTCVNIREPPSKAFLRALIEHTSDEREVRRMQELCSKEGAQEYTHLIREANVSLLDFLYAFPSCNPPVETLFEHLPRLQPRPYSICSCQEINATTTDIVFNVVEIPADREKCHLYQRRGVCTGWLDDITSSLQSGKHEDLVEIPIFLRTNQHFRPPDDLAKPLIMIGPGTGVAPFIGFLHQRAFRRNLLTDGQVYGATWLFFGCRNKDKDFIFREEMHQFKANGTLSHLCVAFSRDQPATDTVFQSPRYVQDLLRSVAEEIADLLVESEAAVYVCGDAKNMAKDVSGAFEDILQRVKGLSPDEAHMFMMKKRIHKTYFEDVWV</sequence>
<evidence type="ECO:0000256" key="6">
    <source>
        <dbReference type="ARBA" id="ARBA00022691"/>
    </source>
</evidence>
<evidence type="ECO:0000256" key="9">
    <source>
        <dbReference type="ARBA" id="ARBA00023002"/>
    </source>
</evidence>
<dbReference type="AlphaFoldDB" id="A0A8S3YP11"/>
<evidence type="ECO:0000256" key="4">
    <source>
        <dbReference type="ARBA" id="ARBA00022630"/>
    </source>
</evidence>
<dbReference type="GO" id="GO:0005829">
    <property type="term" value="C:cytosol"/>
    <property type="evidence" value="ECO:0007669"/>
    <property type="project" value="TreeGrafter"/>
</dbReference>
<keyword evidence="7" id="KW-0274">FAD</keyword>
<evidence type="ECO:0000256" key="7">
    <source>
        <dbReference type="ARBA" id="ARBA00022827"/>
    </source>
</evidence>
<dbReference type="InterPro" id="IPR017938">
    <property type="entry name" value="Riboflavin_synthase-like_b-brl"/>
</dbReference>
<dbReference type="PANTHER" id="PTHR19384:SF84">
    <property type="entry name" value="METHIONINE SYNTHASE REDUCTASE"/>
    <property type="match status" value="1"/>
</dbReference>
<keyword evidence="10" id="KW-0486">Methionine biosynthesis</keyword>
<comment type="cofactor">
    <cofactor evidence="2">
        <name>FAD</name>
        <dbReference type="ChEBI" id="CHEBI:57692"/>
    </cofactor>
</comment>
<evidence type="ECO:0000256" key="2">
    <source>
        <dbReference type="ARBA" id="ARBA00001974"/>
    </source>
</evidence>
<evidence type="ECO:0000256" key="12">
    <source>
        <dbReference type="ARBA" id="ARBA00040659"/>
    </source>
</evidence>
<keyword evidence="5" id="KW-0288">FMN</keyword>
<dbReference type="InterPro" id="IPR003097">
    <property type="entry name" value="CysJ-like_FAD-binding"/>
</dbReference>
<dbReference type="InterPro" id="IPR001094">
    <property type="entry name" value="Flavdoxin-like"/>
</dbReference>
<keyword evidence="3" id="KW-0028">Amino-acid biosynthesis</keyword>
<dbReference type="PANTHER" id="PTHR19384">
    <property type="entry name" value="NITRIC OXIDE SYNTHASE-RELATED"/>
    <property type="match status" value="1"/>
</dbReference>
<dbReference type="Gene3D" id="3.40.50.80">
    <property type="entry name" value="Nucleotide-binding domain of ferredoxin-NADP reductase (FNR) module"/>
    <property type="match status" value="1"/>
</dbReference>
<dbReference type="EMBL" id="CAJHNH020000613">
    <property type="protein sequence ID" value="CAG5118819.1"/>
    <property type="molecule type" value="Genomic_DNA"/>
</dbReference>
<feature type="compositionally biased region" description="Polar residues" evidence="13">
    <location>
        <begin position="198"/>
        <end position="211"/>
    </location>
</feature>
<evidence type="ECO:0000259" key="14">
    <source>
        <dbReference type="PROSITE" id="PS50902"/>
    </source>
</evidence>
<evidence type="ECO:0000256" key="10">
    <source>
        <dbReference type="ARBA" id="ARBA00023167"/>
    </source>
</evidence>
<evidence type="ECO:0000259" key="15">
    <source>
        <dbReference type="PROSITE" id="PS51384"/>
    </source>
</evidence>
<dbReference type="GO" id="GO:0030586">
    <property type="term" value="F:[methionine synthase] reductase (NADPH) activity"/>
    <property type="evidence" value="ECO:0007669"/>
    <property type="project" value="UniProtKB-EC"/>
</dbReference>
<dbReference type="FunFam" id="3.40.50.360:FF:000059">
    <property type="entry name" value="5-methyltetrahydrofolate-homocysteine methyltransferase reductase"/>
    <property type="match status" value="1"/>
</dbReference>
<dbReference type="SUPFAM" id="SSF52218">
    <property type="entry name" value="Flavoproteins"/>
    <property type="match status" value="1"/>
</dbReference>
<dbReference type="Proteomes" id="UP000678393">
    <property type="component" value="Unassembled WGS sequence"/>
</dbReference>
<evidence type="ECO:0000256" key="13">
    <source>
        <dbReference type="SAM" id="MobiDB-lite"/>
    </source>
</evidence>
<dbReference type="SUPFAM" id="SSF52343">
    <property type="entry name" value="Ferredoxin reductase-like, C-terminal NADP-linked domain"/>
    <property type="match status" value="1"/>
</dbReference>
<dbReference type="EC" id="1.16.1.8" evidence="11"/>
<proteinExistence type="predicted"/>
<dbReference type="Gene3D" id="2.40.30.10">
    <property type="entry name" value="Translation factors"/>
    <property type="match status" value="1"/>
</dbReference>
<dbReference type="InterPro" id="IPR001709">
    <property type="entry name" value="Flavoprot_Pyr_Nucl_cyt_Rdtase"/>
</dbReference>
<dbReference type="Pfam" id="PF00258">
    <property type="entry name" value="Flavodoxin_1"/>
    <property type="match status" value="1"/>
</dbReference>
<dbReference type="Pfam" id="PF00667">
    <property type="entry name" value="FAD_binding_1"/>
    <property type="match status" value="1"/>
</dbReference>
<keyword evidence="17" id="KW-1185">Reference proteome</keyword>
<dbReference type="GO" id="GO:0050667">
    <property type="term" value="P:homocysteine metabolic process"/>
    <property type="evidence" value="ECO:0007669"/>
    <property type="project" value="TreeGrafter"/>
</dbReference>
<comment type="caution">
    <text evidence="16">The sequence shown here is derived from an EMBL/GenBank/DDBJ whole genome shotgun (WGS) entry which is preliminary data.</text>
</comment>
<evidence type="ECO:0000256" key="5">
    <source>
        <dbReference type="ARBA" id="ARBA00022643"/>
    </source>
</evidence>
<evidence type="ECO:0000313" key="16">
    <source>
        <dbReference type="EMBL" id="CAG5118819.1"/>
    </source>
</evidence>
<evidence type="ECO:0000256" key="3">
    <source>
        <dbReference type="ARBA" id="ARBA00022605"/>
    </source>
</evidence>
<dbReference type="PRINTS" id="PR00369">
    <property type="entry name" value="FLAVODOXIN"/>
</dbReference>
<dbReference type="GO" id="GO:0050660">
    <property type="term" value="F:flavin adenine dinucleotide binding"/>
    <property type="evidence" value="ECO:0007669"/>
    <property type="project" value="TreeGrafter"/>
</dbReference>
<keyword evidence="6" id="KW-0949">S-adenosyl-L-methionine</keyword>
<dbReference type="InterPro" id="IPR008254">
    <property type="entry name" value="Flavodoxin/NO_synth"/>
</dbReference>
<dbReference type="SUPFAM" id="SSF63380">
    <property type="entry name" value="Riboflavin synthase domain-like"/>
    <property type="match status" value="1"/>
</dbReference>
<dbReference type="Gene3D" id="1.20.990.10">
    <property type="entry name" value="NADPH-cytochrome p450 Reductase, Chain A, domain 3"/>
    <property type="match status" value="1"/>
</dbReference>
<dbReference type="InterPro" id="IPR029039">
    <property type="entry name" value="Flavoprotein-like_sf"/>
</dbReference>
<dbReference type="OrthoDB" id="1856718at2759"/>
<name>A0A8S3YP11_9EUPU</name>
<keyword evidence="9" id="KW-0560">Oxidoreductase</keyword>
<dbReference type="PROSITE" id="PS51384">
    <property type="entry name" value="FAD_FR"/>
    <property type="match status" value="1"/>
</dbReference>
<dbReference type="GO" id="GO:0009086">
    <property type="term" value="P:methionine biosynthetic process"/>
    <property type="evidence" value="ECO:0007669"/>
    <property type="project" value="UniProtKB-KW"/>
</dbReference>
<dbReference type="Gene3D" id="3.40.50.360">
    <property type="match status" value="1"/>
</dbReference>
<feature type="domain" description="FAD-binding FR-type" evidence="15">
    <location>
        <begin position="417"/>
        <end position="672"/>
    </location>
</feature>
<feature type="compositionally biased region" description="Basic and acidic residues" evidence="13">
    <location>
        <begin position="181"/>
        <end position="197"/>
    </location>
</feature>
<keyword evidence="8" id="KW-0521">NADP</keyword>
<dbReference type="InterPro" id="IPR039261">
    <property type="entry name" value="FNR_nucleotide-bd"/>
</dbReference>
<comment type="cofactor">
    <cofactor evidence="1">
        <name>FMN</name>
        <dbReference type="ChEBI" id="CHEBI:58210"/>
    </cofactor>
</comment>
<organism evidence="16 17">
    <name type="scientific">Candidula unifasciata</name>
    <dbReference type="NCBI Taxonomy" id="100452"/>
    <lineage>
        <taxon>Eukaryota</taxon>
        <taxon>Metazoa</taxon>
        <taxon>Spiralia</taxon>
        <taxon>Lophotrochozoa</taxon>
        <taxon>Mollusca</taxon>
        <taxon>Gastropoda</taxon>
        <taxon>Heterobranchia</taxon>
        <taxon>Euthyneura</taxon>
        <taxon>Panpulmonata</taxon>
        <taxon>Eupulmonata</taxon>
        <taxon>Stylommatophora</taxon>
        <taxon>Helicina</taxon>
        <taxon>Helicoidea</taxon>
        <taxon>Geomitridae</taxon>
        <taxon>Candidula</taxon>
    </lineage>
</organism>
<dbReference type="GO" id="GO:0010181">
    <property type="term" value="F:FMN binding"/>
    <property type="evidence" value="ECO:0007669"/>
    <property type="project" value="InterPro"/>
</dbReference>
<dbReference type="PRINTS" id="PR00371">
    <property type="entry name" value="FPNCR"/>
</dbReference>
<protein>
    <recommendedName>
        <fullName evidence="12">Methionine synthase reductase</fullName>
        <ecNumber evidence="11">1.16.1.8</ecNumber>
    </recommendedName>
</protein>
<dbReference type="FunFam" id="1.20.990.10:FF:000007">
    <property type="entry name" value="Methionine synthase reductase"/>
    <property type="match status" value="1"/>
</dbReference>
<evidence type="ECO:0000256" key="1">
    <source>
        <dbReference type="ARBA" id="ARBA00001917"/>
    </source>
</evidence>
<evidence type="ECO:0000256" key="8">
    <source>
        <dbReference type="ARBA" id="ARBA00022857"/>
    </source>
</evidence>
<dbReference type="FunFam" id="3.40.50.80:FF:000001">
    <property type="entry name" value="NADPH--cytochrome P450 reductase 1"/>
    <property type="match status" value="1"/>
</dbReference>
<dbReference type="InterPro" id="IPR001433">
    <property type="entry name" value="OxRdtase_FAD/NAD-bd"/>
</dbReference>
<reference evidence="16" key="1">
    <citation type="submission" date="2021-04" db="EMBL/GenBank/DDBJ databases">
        <authorList>
            <consortium name="Molecular Ecology Group"/>
        </authorList>
    </citation>
    <scope>NUCLEOTIDE SEQUENCE</scope>
</reference>
<dbReference type="PROSITE" id="PS50902">
    <property type="entry name" value="FLAVODOXIN_LIKE"/>
    <property type="match status" value="1"/>
</dbReference>
<evidence type="ECO:0000313" key="17">
    <source>
        <dbReference type="Proteomes" id="UP000678393"/>
    </source>
</evidence>